<gene>
    <name evidence="1" type="ORF">SYN_03056</name>
</gene>
<dbReference type="AlphaFoldDB" id="Q2LU61"/>
<sequence>MKRRDLIKISGVSLRLILSLFINCLLLTSLCHHSLAQPYDDAAVLLRKYTTLIPLLSHNQFQRPLYMESSESPSNLKGDIYAVVDYPFSDINNTLNDPELGPANWCDVLMLHLNIKYCHAVSDRKAKSLSVEIGKKVDQPFSGPYRVEYNYHLDFVSPNYFRVNLNAERGPLGTRDYRISLEAVAIDGTHTFLHLTYSCSYGRAVRMAMKTYLALAGSSKAGFTIISRRSNGEAVYLSGVRGVMERNVMRYYLAIDAYLKSLSLPAEDRLEKRLSSWFSATEQYKLQLHEVEQQEYMRMKFDAYQRLHTGR</sequence>
<dbReference type="Proteomes" id="UP000001933">
    <property type="component" value="Chromosome"/>
</dbReference>
<dbReference type="KEGG" id="sat:SYN_03056"/>
<dbReference type="EMBL" id="CP000252">
    <property type="protein sequence ID" value="ABC77625.1"/>
    <property type="molecule type" value="Genomic_DNA"/>
</dbReference>
<accession>Q2LU61</accession>
<keyword evidence="2" id="KW-1185">Reference proteome</keyword>
<protein>
    <submittedName>
        <fullName evidence="1">Hypothetical cytosolic protein</fullName>
    </submittedName>
</protein>
<dbReference type="STRING" id="56780.SYN_03056"/>
<name>Q2LU61_SYNAS</name>
<dbReference type="eggNOG" id="ENOG502Z8KR">
    <property type="taxonomic scope" value="Bacteria"/>
</dbReference>
<dbReference type="HOGENOM" id="CLU_920923_0_0_7"/>
<evidence type="ECO:0000313" key="1">
    <source>
        <dbReference type="EMBL" id="ABC77625.1"/>
    </source>
</evidence>
<proteinExistence type="predicted"/>
<evidence type="ECO:0000313" key="2">
    <source>
        <dbReference type="Proteomes" id="UP000001933"/>
    </source>
</evidence>
<reference evidence="1 2" key="1">
    <citation type="journal article" date="2007" name="Proc. Natl. Acad. Sci. U.S.A.">
        <title>The genome of Syntrophus aciditrophicus: life at the thermodynamic limit of microbial growth.</title>
        <authorList>
            <person name="McInerney M.J."/>
            <person name="Rohlin L."/>
            <person name="Mouttaki H."/>
            <person name="Kim U."/>
            <person name="Krupp R.S."/>
            <person name="Rios-Hernandez L."/>
            <person name="Sieber J."/>
            <person name="Struchtemeyer C.G."/>
            <person name="Bhattacharyya A."/>
            <person name="Campbell J.W."/>
            <person name="Gunsalus R.P."/>
        </authorList>
    </citation>
    <scope>NUCLEOTIDE SEQUENCE [LARGE SCALE GENOMIC DNA]</scope>
    <source>
        <strain evidence="1 2">SB</strain>
    </source>
</reference>
<organism evidence="1 2">
    <name type="scientific">Syntrophus aciditrophicus (strain SB)</name>
    <dbReference type="NCBI Taxonomy" id="56780"/>
    <lineage>
        <taxon>Bacteria</taxon>
        <taxon>Pseudomonadati</taxon>
        <taxon>Thermodesulfobacteriota</taxon>
        <taxon>Syntrophia</taxon>
        <taxon>Syntrophales</taxon>
        <taxon>Syntrophaceae</taxon>
        <taxon>Syntrophus</taxon>
    </lineage>
</organism>
<dbReference type="InParanoid" id="Q2LU61"/>